<dbReference type="GO" id="GO:0016740">
    <property type="term" value="F:transferase activity"/>
    <property type="evidence" value="ECO:0007669"/>
    <property type="project" value="UniProtKB-KW"/>
</dbReference>
<accession>A0AAJ4T3Z3</accession>
<dbReference type="EMBL" id="CP071520">
    <property type="protein sequence ID" value="QSX94637.1"/>
    <property type="molecule type" value="Genomic_DNA"/>
</dbReference>
<gene>
    <name evidence="2" type="primary">fos</name>
    <name evidence="2" type="ORF">J3P46_18140</name>
</gene>
<dbReference type="PANTHER" id="PTHR21366">
    <property type="entry name" value="GLYOXALASE FAMILY PROTEIN"/>
    <property type="match status" value="1"/>
</dbReference>
<keyword evidence="2" id="KW-0808">Transferase</keyword>
<protein>
    <submittedName>
        <fullName evidence="2">Fosfomycin resistance glutathione transferase</fullName>
    </submittedName>
</protein>
<dbReference type="InterPro" id="IPR037523">
    <property type="entry name" value="VOC_core"/>
</dbReference>
<dbReference type="InterPro" id="IPR004360">
    <property type="entry name" value="Glyas_Fos-R_dOase_dom"/>
</dbReference>
<name>A0AAJ4T3Z3_9BURK</name>
<evidence type="ECO:0000313" key="3">
    <source>
        <dbReference type="Proteomes" id="UP000662821"/>
    </source>
</evidence>
<dbReference type="InterPro" id="IPR029068">
    <property type="entry name" value="Glyas_Bleomycin-R_OHBP_Dase"/>
</dbReference>
<dbReference type="AlphaFoldDB" id="A0AAJ4T3Z3"/>
<organism evidence="2 3">
    <name type="scientific">Janthinobacterium lividum</name>
    <dbReference type="NCBI Taxonomy" id="29581"/>
    <lineage>
        <taxon>Bacteria</taxon>
        <taxon>Pseudomonadati</taxon>
        <taxon>Pseudomonadota</taxon>
        <taxon>Betaproteobacteria</taxon>
        <taxon>Burkholderiales</taxon>
        <taxon>Oxalobacteraceae</taxon>
        <taxon>Janthinobacterium</taxon>
    </lineage>
</organism>
<proteinExistence type="predicted"/>
<dbReference type="PANTHER" id="PTHR21366:SF14">
    <property type="entry name" value="GLYOXALASE DOMAIN-CONTAINING PROTEIN 5"/>
    <property type="match status" value="1"/>
</dbReference>
<dbReference type="Gene3D" id="3.10.180.10">
    <property type="entry name" value="2,3-Dihydroxybiphenyl 1,2-Dioxygenase, domain 1"/>
    <property type="match status" value="1"/>
</dbReference>
<dbReference type="Pfam" id="PF00903">
    <property type="entry name" value="Glyoxalase"/>
    <property type="match status" value="1"/>
</dbReference>
<dbReference type="Proteomes" id="UP000662821">
    <property type="component" value="Chromosome"/>
</dbReference>
<dbReference type="PROSITE" id="PS51819">
    <property type="entry name" value="VOC"/>
    <property type="match status" value="1"/>
</dbReference>
<reference evidence="2 3" key="1">
    <citation type="submission" date="2021-03" db="EMBL/GenBank/DDBJ databases">
        <title>Draft genome sequence of Janthinobacterium sp. strain PLB02 isolated from infected primmorphs (Lubomirskia baicalensis).</title>
        <authorList>
            <person name="Chernogor L.I."/>
            <person name="Belikov S.I."/>
            <person name="Petrushin I.S."/>
        </authorList>
    </citation>
    <scope>NUCLEOTIDE SEQUENCE [LARGE SCALE GENOMIC DNA]</scope>
    <source>
        <strain evidence="2 3">PLB02</strain>
    </source>
</reference>
<sequence>MLTGLNHLTLSVRDLARSVAFYRNTLGLRLHARWDRGAYLSAGDLWLCLSLDGQDTAALASPAYTHYAFSIEPTDFAPFTARLRAAGVPEWQQNRSAGDSLYFLDPDGHRLEAHAGSLAQRLAACHAAPYQGMVFED</sequence>
<dbReference type="SUPFAM" id="SSF54593">
    <property type="entry name" value="Glyoxalase/Bleomycin resistance protein/Dihydroxybiphenyl dioxygenase"/>
    <property type="match status" value="1"/>
</dbReference>
<dbReference type="CDD" id="cd07244">
    <property type="entry name" value="FosA"/>
    <property type="match status" value="1"/>
</dbReference>
<dbReference type="InterPro" id="IPR050383">
    <property type="entry name" value="GlyoxalaseI/FosfomycinResist"/>
</dbReference>
<dbReference type="RefSeq" id="WP_151096187.1">
    <property type="nucleotide sequence ID" value="NZ_CP071520.1"/>
</dbReference>
<feature type="domain" description="VOC" evidence="1">
    <location>
        <begin position="4"/>
        <end position="116"/>
    </location>
</feature>
<evidence type="ECO:0000313" key="2">
    <source>
        <dbReference type="EMBL" id="QSX94637.1"/>
    </source>
</evidence>
<dbReference type="NCBIfam" id="NF000496">
    <property type="entry name" value="Fos_GSH"/>
    <property type="match status" value="1"/>
</dbReference>
<evidence type="ECO:0000259" key="1">
    <source>
        <dbReference type="PROSITE" id="PS51819"/>
    </source>
</evidence>